<protein>
    <submittedName>
        <fullName evidence="2">Uncharacterized protein</fullName>
    </submittedName>
</protein>
<gene>
    <name evidence="2" type="ORF">HLB09_03875</name>
</gene>
<accession>A0A849BLL7</accession>
<sequence length="52" mass="5224">MTTPAGAPTTPADPTAQENAMSSTAADPERESPGRNDPSAGVQKALLGIGWT</sequence>
<evidence type="ECO:0000313" key="2">
    <source>
        <dbReference type="EMBL" id="NNH22235.1"/>
    </source>
</evidence>
<feature type="compositionally biased region" description="Low complexity" evidence="1">
    <location>
        <begin position="1"/>
        <end position="16"/>
    </location>
</feature>
<feature type="non-terminal residue" evidence="2">
    <location>
        <position position="52"/>
    </location>
</feature>
<evidence type="ECO:0000313" key="3">
    <source>
        <dbReference type="Proteomes" id="UP000555552"/>
    </source>
</evidence>
<proteinExistence type="predicted"/>
<reference evidence="2 3" key="1">
    <citation type="submission" date="2020-05" db="EMBL/GenBank/DDBJ databases">
        <title>MicrobeNet Type strains.</title>
        <authorList>
            <person name="Nicholson A.C."/>
        </authorList>
    </citation>
    <scope>NUCLEOTIDE SEQUENCE [LARGE SCALE GENOMIC DNA]</scope>
    <source>
        <strain evidence="2 3">JCM 14547</strain>
    </source>
</reference>
<organism evidence="2 3">
    <name type="scientific">Pseudokineococcus marinus</name>
    <dbReference type="NCBI Taxonomy" id="351215"/>
    <lineage>
        <taxon>Bacteria</taxon>
        <taxon>Bacillati</taxon>
        <taxon>Actinomycetota</taxon>
        <taxon>Actinomycetes</taxon>
        <taxon>Kineosporiales</taxon>
        <taxon>Kineosporiaceae</taxon>
        <taxon>Pseudokineococcus</taxon>
    </lineage>
</organism>
<dbReference type="AlphaFoldDB" id="A0A849BLL7"/>
<comment type="caution">
    <text evidence="2">The sequence shown here is derived from an EMBL/GenBank/DDBJ whole genome shotgun (WGS) entry which is preliminary data.</text>
</comment>
<name>A0A849BLL7_9ACTN</name>
<evidence type="ECO:0000256" key="1">
    <source>
        <dbReference type="SAM" id="MobiDB-lite"/>
    </source>
</evidence>
<keyword evidence="3" id="KW-1185">Reference proteome</keyword>
<dbReference type="Proteomes" id="UP000555552">
    <property type="component" value="Unassembled WGS sequence"/>
</dbReference>
<dbReference type="EMBL" id="JABEMA010000028">
    <property type="protein sequence ID" value="NNH22235.1"/>
    <property type="molecule type" value="Genomic_DNA"/>
</dbReference>
<feature type="region of interest" description="Disordered" evidence="1">
    <location>
        <begin position="1"/>
        <end position="52"/>
    </location>
</feature>